<dbReference type="Gene3D" id="1.20.120.1780">
    <property type="entry name" value="UbiA prenyltransferase"/>
    <property type="match status" value="1"/>
</dbReference>
<proteinExistence type="inferred from homology"/>
<dbReference type="InterPro" id="IPR044878">
    <property type="entry name" value="UbiA_sf"/>
</dbReference>
<feature type="transmembrane region" description="Helical" evidence="10">
    <location>
        <begin position="277"/>
        <end position="298"/>
    </location>
</feature>
<organism evidence="11 12">
    <name type="scientific">Harryflintia acetispora</name>
    <dbReference type="NCBI Taxonomy" id="1849041"/>
    <lineage>
        <taxon>Bacteria</taxon>
        <taxon>Bacillati</taxon>
        <taxon>Bacillota</taxon>
        <taxon>Clostridia</taxon>
        <taxon>Eubacteriales</taxon>
        <taxon>Oscillospiraceae</taxon>
        <taxon>Harryflintia</taxon>
    </lineage>
</organism>
<evidence type="ECO:0000313" key="12">
    <source>
        <dbReference type="Proteomes" id="UP000294682"/>
    </source>
</evidence>
<dbReference type="NCBIfam" id="TIGR01475">
    <property type="entry name" value="ubiA_other"/>
    <property type="match status" value="1"/>
</dbReference>
<dbReference type="RefSeq" id="WP_286170856.1">
    <property type="nucleotide sequence ID" value="NZ_SLUK01000010.1"/>
</dbReference>
<dbReference type="PANTHER" id="PTHR11048:SF28">
    <property type="entry name" value="4-HYDROXYBENZOATE POLYPRENYLTRANSFERASE, MITOCHONDRIAL"/>
    <property type="match status" value="1"/>
</dbReference>
<dbReference type="AlphaFoldDB" id="A0A9X8UHT1"/>
<gene>
    <name evidence="11" type="ORF">EDD78_11010</name>
</gene>
<dbReference type="PANTHER" id="PTHR11048">
    <property type="entry name" value="PRENYLTRANSFERASES"/>
    <property type="match status" value="1"/>
</dbReference>
<evidence type="ECO:0000256" key="2">
    <source>
        <dbReference type="ARBA" id="ARBA00004141"/>
    </source>
</evidence>
<dbReference type="InterPro" id="IPR006371">
    <property type="entry name" value="Polyprenyltransferase_UbiA-li"/>
</dbReference>
<feature type="transmembrane region" description="Helical" evidence="10">
    <location>
        <begin position="104"/>
        <end position="135"/>
    </location>
</feature>
<evidence type="ECO:0000256" key="8">
    <source>
        <dbReference type="ARBA" id="ARBA00023136"/>
    </source>
</evidence>
<keyword evidence="6 10" id="KW-0812">Transmembrane</keyword>
<evidence type="ECO:0000256" key="9">
    <source>
        <dbReference type="ARBA" id="ARBA00034524"/>
    </source>
</evidence>
<comment type="cofactor">
    <cofactor evidence="1">
        <name>Mg(2+)</name>
        <dbReference type="ChEBI" id="CHEBI:18420"/>
    </cofactor>
</comment>
<evidence type="ECO:0000256" key="6">
    <source>
        <dbReference type="ARBA" id="ARBA00022692"/>
    </source>
</evidence>
<accession>A0A9X8UHT1</accession>
<evidence type="ECO:0000256" key="1">
    <source>
        <dbReference type="ARBA" id="ARBA00001946"/>
    </source>
</evidence>
<dbReference type="GO" id="GO:0008412">
    <property type="term" value="F:4-hydroxybenzoate polyprenyltransferase activity"/>
    <property type="evidence" value="ECO:0007669"/>
    <property type="project" value="UniProtKB-EC"/>
</dbReference>
<dbReference type="GO" id="GO:0005886">
    <property type="term" value="C:plasma membrane"/>
    <property type="evidence" value="ECO:0007669"/>
    <property type="project" value="TreeGrafter"/>
</dbReference>
<keyword evidence="4" id="KW-1003">Cell membrane</keyword>
<comment type="similarity">
    <text evidence="3">Belongs to the UbiA prenyltransferase family.</text>
</comment>
<protein>
    <recommendedName>
        <fullName evidence="9">4-hydroxybenzoate polyprenyltransferase</fullName>
        <ecNumber evidence="9">2.5.1.39</ecNumber>
    </recommendedName>
</protein>
<dbReference type="FunFam" id="1.20.120.1780:FF:000001">
    <property type="entry name" value="4-hydroxybenzoate octaprenyltransferase"/>
    <property type="match status" value="1"/>
</dbReference>
<feature type="transmembrane region" description="Helical" evidence="10">
    <location>
        <begin position="28"/>
        <end position="46"/>
    </location>
</feature>
<name>A0A9X8UHT1_9FIRM</name>
<evidence type="ECO:0000256" key="3">
    <source>
        <dbReference type="ARBA" id="ARBA00005985"/>
    </source>
</evidence>
<comment type="subcellular location">
    <subcellularLocation>
        <location evidence="2">Membrane</location>
        <topology evidence="2">Multi-pass membrane protein</topology>
    </subcellularLocation>
</comment>
<keyword evidence="5" id="KW-0808">Transferase</keyword>
<feature type="transmembrane region" description="Helical" evidence="10">
    <location>
        <begin position="247"/>
        <end position="265"/>
    </location>
</feature>
<evidence type="ECO:0000256" key="5">
    <source>
        <dbReference type="ARBA" id="ARBA00022679"/>
    </source>
</evidence>
<keyword evidence="8 10" id="KW-0472">Membrane</keyword>
<feature type="transmembrane region" description="Helical" evidence="10">
    <location>
        <begin position="147"/>
        <end position="168"/>
    </location>
</feature>
<reference evidence="11 12" key="1">
    <citation type="submission" date="2019-03" db="EMBL/GenBank/DDBJ databases">
        <title>Genomic Encyclopedia of Type Strains, Phase IV (KMG-IV): sequencing the most valuable type-strain genomes for metagenomic binning, comparative biology and taxonomic classification.</title>
        <authorList>
            <person name="Goeker M."/>
        </authorList>
    </citation>
    <scope>NUCLEOTIDE SEQUENCE [LARGE SCALE GENOMIC DNA]</scope>
    <source>
        <strain evidence="11 12">DSM 100433</strain>
    </source>
</reference>
<comment type="caution">
    <text evidence="11">The sequence shown here is derived from an EMBL/GenBank/DDBJ whole genome shotgun (WGS) entry which is preliminary data.</text>
</comment>
<keyword evidence="4" id="KW-0997">Cell inner membrane</keyword>
<feature type="transmembrane region" description="Helical" evidence="10">
    <location>
        <begin position="219"/>
        <end position="240"/>
    </location>
</feature>
<dbReference type="InterPro" id="IPR039653">
    <property type="entry name" value="Prenyltransferase"/>
</dbReference>
<dbReference type="CDD" id="cd13959">
    <property type="entry name" value="PT_UbiA_COQ2"/>
    <property type="match status" value="1"/>
</dbReference>
<evidence type="ECO:0000256" key="10">
    <source>
        <dbReference type="SAM" id="Phobius"/>
    </source>
</evidence>
<dbReference type="EC" id="2.5.1.39" evidence="9"/>
<sequence>MAYKRMGFALSGLRSCLGRARRYGTLVMFGHTVFSLSFAALSLLCASGGRPRFATLFWAGLAFLSARTGANALNRAVDAQIDGRNPRTAGRQIPRGEVTSGETLALSAVCFLLLIFSAGMLNPVCLLLSPLALLLMSGYSYTKRFTWLCHLVLGVTCACAPVGAWLAVTGRFALRPLLLGAANCLWTAGFDILYGTQDYEFDLAHGLYSIPVRFGLRRALQISAAFHLLALLALLAFGLLEARMGPLFWMGFAGIAALMALQHRMVTPNRRDKAQLASYNVSQLTSLLLLFCGVLDVYL</sequence>
<dbReference type="Proteomes" id="UP000294682">
    <property type="component" value="Unassembled WGS sequence"/>
</dbReference>
<keyword evidence="7 10" id="KW-1133">Transmembrane helix</keyword>
<evidence type="ECO:0000256" key="7">
    <source>
        <dbReference type="ARBA" id="ARBA00022989"/>
    </source>
</evidence>
<evidence type="ECO:0000313" key="11">
    <source>
        <dbReference type="EMBL" id="TCL42386.1"/>
    </source>
</evidence>
<dbReference type="GO" id="GO:0006744">
    <property type="term" value="P:ubiquinone biosynthetic process"/>
    <property type="evidence" value="ECO:0007669"/>
    <property type="project" value="TreeGrafter"/>
</dbReference>
<dbReference type="FunFam" id="1.10.357.140:FF:000008">
    <property type="entry name" value="4-hydroxybenzoate octaprenyltransferase"/>
    <property type="match status" value="1"/>
</dbReference>
<dbReference type="EMBL" id="SLUK01000010">
    <property type="protein sequence ID" value="TCL42386.1"/>
    <property type="molecule type" value="Genomic_DNA"/>
</dbReference>
<keyword evidence="12" id="KW-1185">Reference proteome</keyword>
<dbReference type="Pfam" id="PF01040">
    <property type="entry name" value="UbiA"/>
    <property type="match status" value="1"/>
</dbReference>
<dbReference type="InterPro" id="IPR000537">
    <property type="entry name" value="UbiA_prenyltransferase"/>
</dbReference>
<evidence type="ECO:0000256" key="4">
    <source>
        <dbReference type="ARBA" id="ARBA00022519"/>
    </source>
</evidence>
<dbReference type="Gene3D" id="1.10.357.140">
    <property type="entry name" value="UbiA prenyltransferase"/>
    <property type="match status" value="1"/>
</dbReference>